<accession>A0A6J5GQN7</accession>
<dbReference type="InterPro" id="IPR052159">
    <property type="entry name" value="Competence_DNA_uptake"/>
</dbReference>
<keyword evidence="3" id="KW-1185">Reference proteome</keyword>
<feature type="domain" description="Metallo-beta-lactamase" evidence="1">
    <location>
        <begin position="72"/>
        <end position="214"/>
    </location>
</feature>
<reference evidence="2 3" key="1">
    <citation type="submission" date="2020-04" db="EMBL/GenBank/DDBJ databases">
        <authorList>
            <person name="De Canck E."/>
        </authorList>
    </citation>
    <scope>NUCLEOTIDE SEQUENCE [LARGE SCALE GENOMIC DNA]</scope>
    <source>
        <strain evidence="2 3">LMG 28688</strain>
    </source>
</reference>
<proteinExistence type="predicted"/>
<gene>
    <name evidence="2" type="ORF">LMG28688_06144</name>
</gene>
<dbReference type="SUPFAM" id="SSF56281">
    <property type="entry name" value="Metallo-hydrolase/oxidoreductase"/>
    <property type="match status" value="1"/>
</dbReference>
<name>A0A6J5GQN7_9BURK</name>
<dbReference type="PANTHER" id="PTHR30619:SF1">
    <property type="entry name" value="RECOMBINATION PROTEIN 2"/>
    <property type="match status" value="1"/>
</dbReference>
<evidence type="ECO:0000313" key="2">
    <source>
        <dbReference type="EMBL" id="CAB3805208.1"/>
    </source>
</evidence>
<organism evidence="2 3">
    <name type="scientific">Paraburkholderia caffeinitolerans</name>
    <dbReference type="NCBI Taxonomy" id="1723730"/>
    <lineage>
        <taxon>Bacteria</taxon>
        <taxon>Pseudomonadati</taxon>
        <taxon>Pseudomonadota</taxon>
        <taxon>Betaproteobacteria</taxon>
        <taxon>Burkholderiales</taxon>
        <taxon>Burkholderiaceae</taxon>
        <taxon>Paraburkholderia</taxon>
    </lineage>
</organism>
<dbReference type="Gene3D" id="3.60.15.10">
    <property type="entry name" value="Ribonuclease Z/Hydroxyacylglutathione hydrolase-like"/>
    <property type="match status" value="1"/>
</dbReference>
<dbReference type="Proteomes" id="UP000494119">
    <property type="component" value="Unassembled WGS sequence"/>
</dbReference>
<dbReference type="EMBL" id="CADIKL010000045">
    <property type="protein sequence ID" value="CAB3805208.1"/>
    <property type="molecule type" value="Genomic_DNA"/>
</dbReference>
<evidence type="ECO:0000259" key="1">
    <source>
        <dbReference type="Pfam" id="PF00753"/>
    </source>
</evidence>
<dbReference type="PANTHER" id="PTHR30619">
    <property type="entry name" value="DNA INTERNALIZATION/COMPETENCE PROTEIN COMEC/REC2"/>
    <property type="match status" value="1"/>
</dbReference>
<dbReference type="InterPro" id="IPR001279">
    <property type="entry name" value="Metallo-B-lactamas"/>
</dbReference>
<dbReference type="RefSeq" id="WP_175197812.1">
    <property type="nucleotide sequence ID" value="NZ_CADIKL010000045.1"/>
</dbReference>
<dbReference type="InterPro" id="IPR036866">
    <property type="entry name" value="RibonucZ/Hydroxyglut_hydro"/>
</dbReference>
<dbReference type="Pfam" id="PF00753">
    <property type="entry name" value="Lactamase_B"/>
    <property type="match status" value="1"/>
</dbReference>
<dbReference type="AlphaFoldDB" id="A0A6J5GQN7"/>
<sequence length="343" mass="38258">MAKIHFLNVGEGDCCIIEHNNGNRVTMIDICGGNKSGDTVADDGILKIAGIATESDSGGNYRMAEYATKPQTYLREVNIQRIWRFVLSHPDMDHMDGFNALMNEFPVDHFWHMGAERKKPDFGSYGRYKGEDWDRYAKVRDGKETGTKTIRVVAGDNFKYANRGRDGGSGGDGLTILAPTKELVERAQTTGDFNDCSYVLLYWTANHRIIFAGDSHDETWNHILANYHKLVANCDVLIAPHHGRKSGRSWEFLDVLKPKLTLFGTAKSEHLAYGAWNSRGLEFITNNQAGNVVLEVAHNGDLDVYVENAAFAAKRNRVLSTITNGQDYHMVTYISSKTGATVE</sequence>
<protein>
    <recommendedName>
        <fullName evidence="1">Metallo-beta-lactamase domain-containing protein</fullName>
    </recommendedName>
</protein>
<evidence type="ECO:0000313" key="3">
    <source>
        <dbReference type="Proteomes" id="UP000494119"/>
    </source>
</evidence>